<dbReference type="Proteomes" id="UP001396334">
    <property type="component" value="Unassembled WGS sequence"/>
</dbReference>
<proteinExistence type="predicted"/>
<accession>A0ABR2SHP4</accession>
<gene>
    <name evidence="2" type="ORF">V6N11_004920</name>
</gene>
<sequence length="433" mass="48541">MHEGREQMTCVKKENVNKDKKEKKEKKQQWKKQQWKEMRKYDAIEIVNGVNSIHAEDTVMPTTAQQHKGKSISVLKKPRAVHVRKPLTVTLNDFPIVPKSVAKASSSRSTQLKNNTTTLDKMRHSSIVISENSDPNLRVPTMAPNATPACNNSLTLGKPPDPCVILPADLGEDDMRNKQVTYVINVDSQLEAQTNAIKQQKRITALKLPSSECCSDATTLHYEAANFFQALFTADNKPNGRLPVSDWFPPLPQEATDSFGDVPSDQEIHAALMSMAPLKSLGSTIAHILSIKCPNSDDGDDQSIRLKRLYTCCAIATMLFTFGCKSFLHPQWKMPWSLVFASLVWQIWKQRNDLIFHNLILTVATIIDRSLAWVKYYFDNVMLDKMSPSTLRSKTLEWTTLGLEWVCLNVVGVVSLPLSDGSIGGLFQNKDGD</sequence>
<keyword evidence="3" id="KW-1185">Reference proteome</keyword>
<reference evidence="2 3" key="1">
    <citation type="journal article" date="2024" name="G3 (Bethesda)">
        <title>Genome assembly of Hibiscus sabdariffa L. provides insights into metabolisms of medicinal natural products.</title>
        <authorList>
            <person name="Kim T."/>
        </authorList>
    </citation>
    <scope>NUCLEOTIDE SEQUENCE [LARGE SCALE GENOMIC DNA]</scope>
    <source>
        <strain evidence="2">TK-2024</strain>
        <tissue evidence="2">Old leaves</tissue>
    </source>
</reference>
<feature type="region of interest" description="Disordered" evidence="1">
    <location>
        <begin position="1"/>
        <end position="32"/>
    </location>
</feature>
<organism evidence="2 3">
    <name type="scientific">Hibiscus sabdariffa</name>
    <name type="common">roselle</name>
    <dbReference type="NCBI Taxonomy" id="183260"/>
    <lineage>
        <taxon>Eukaryota</taxon>
        <taxon>Viridiplantae</taxon>
        <taxon>Streptophyta</taxon>
        <taxon>Embryophyta</taxon>
        <taxon>Tracheophyta</taxon>
        <taxon>Spermatophyta</taxon>
        <taxon>Magnoliopsida</taxon>
        <taxon>eudicotyledons</taxon>
        <taxon>Gunneridae</taxon>
        <taxon>Pentapetalae</taxon>
        <taxon>rosids</taxon>
        <taxon>malvids</taxon>
        <taxon>Malvales</taxon>
        <taxon>Malvaceae</taxon>
        <taxon>Malvoideae</taxon>
        <taxon>Hibiscus</taxon>
    </lineage>
</organism>
<comment type="caution">
    <text evidence="2">The sequence shown here is derived from an EMBL/GenBank/DDBJ whole genome shotgun (WGS) entry which is preliminary data.</text>
</comment>
<evidence type="ECO:0000313" key="2">
    <source>
        <dbReference type="EMBL" id="KAK9024765.1"/>
    </source>
</evidence>
<evidence type="ECO:0000313" key="3">
    <source>
        <dbReference type="Proteomes" id="UP001396334"/>
    </source>
</evidence>
<name>A0ABR2SHP4_9ROSI</name>
<evidence type="ECO:0000256" key="1">
    <source>
        <dbReference type="SAM" id="MobiDB-lite"/>
    </source>
</evidence>
<protein>
    <submittedName>
        <fullName evidence="2">Uncharacterized protein</fullName>
    </submittedName>
</protein>
<dbReference type="EMBL" id="JBBPBN010000015">
    <property type="protein sequence ID" value="KAK9024765.1"/>
    <property type="molecule type" value="Genomic_DNA"/>
</dbReference>